<protein>
    <submittedName>
        <fullName evidence="2">Uncharacterized protein</fullName>
    </submittedName>
</protein>
<gene>
    <name evidence="2" type="ORF">LshimejAT787_0403010</name>
</gene>
<dbReference type="EMBL" id="BRPK01000004">
    <property type="protein sequence ID" value="GLB37250.1"/>
    <property type="molecule type" value="Genomic_DNA"/>
</dbReference>
<organism evidence="2 3">
    <name type="scientific">Lyophyllum shimeji</name>
    <name type="common">Hon-shimeji</name>
    <name type="synonym">Tricholoma shimeji</name>
    <dbReference type="NCBI Taxonomy" id="47721"/>
    <lineage>
        <taxon>Eukaryota</taxon>
        <taxon>Fungi</taxon>
        <taxon>Dikarya</taxon>
        <taxon>Basidiomycota</taxon>
        <taxon>Agaricomycotina</taxon>
        <taxon>Agaricomycetes</taxon>
        <taxon>Agaricomycetidae</taxon>
        <taxon>Agaricales</taxon>
        <taxon>Tricholomatineae</taxon>
        <taxon>Lyophyllaceae</taxon>
        <taxon>Lyophyllum</taxon>
    </lineage>
</organism>
<keyword evidence="1" id="KW-0812">Transmembrane</keyword>
<proteinExistence type="predicted"/>
<name>A0A9P3PJU7_LYOSH</name>
<sequence length="138" mass="15357">MPLWVSISQKRHAGGLEESSATDLEWVALVPPYPRLYPLELVTVYIYGINMYLVPFSICLVVFPENFSHIYAVGGLEEHAFSAGLRLFRHAVILPYVAITWGVVGNGPLCFMSSVHSARLPPIPGYKVDFVLSCCWSV</sequence>
<dbReference type="AlphaFoldDB" id="A0A9P3PJU7"/>
<feature type="transmembrane region" description="Helical" evidence="1">
    <location>
        <begin position="44"/>
        <end position="63"/>
    </location>
</feature>
<reference evidence="2" key="1">
    <citation type="submission" date="2022-07" db="EMBL/GenBank/DDBJ databases">
        <title>The genome of Lyophyllum shimeji provides insight into the initial evolution of ectomycorrhizal fungal genome.</title>
        <authorList>
            <person name="Kobayashi Y."/>
            <person name="Shibata T."/>
            <person name="Hirakawa H."/>
            <person name="Shigenobu S."/>
            <person name="Nishiyama T."/>
            <person name="Yamada A."/>
            <person name="Hasebe M."/>
            <person name="Kawaguchi M."/>
        </authorList>
    </citation>
    <scope>NUCLEOTIDE SEQUENCE</scope>
    <source>
        <strain evidence="2">AT787</strain>
    </source>
</reference>
<comment type="caution">
    <text evidence="2">The sequence shown here is derived from an EMBL/GenBank/DDBJ whole genome shotgun (WGS) entry which is preliminary data.</text>
</comment>
<evidence type="ECO:0000313" key="3">
    <source>
        <dbReference type="Proteomes" id="UP001063166"/>
    </source>
</evidence>
<dbReference type="Proteomes" id="UP001063166">
    <property type="component" value="Unassembled WGS sequence"/>
</dbReference>
<keyword evidence="1" id="KW-1133">Transmembrane helix</keyword>
<accession>A0A9P3PJU7</accession>
<keyword evidence="3" id="KW-1185">Reference proteome</keyword>
<evidence type="ECO:0000256" key="1">
    <source>
        <dbReference type="SAM" id="Phobius"/>
    </source>
</evidence>
<keyword evidence="1" id="KW-0472">Membrane</keyword>
<evidence type="ECO:0000313" key="2">
    <source>
        <dbReference type="EMBL" id="GLB37250.1"/>
    </source>
</evidence>